<gene>
    <name evidence="2" type="ORF">DCCM_0481</name>
</gene>
<dbReference type="NCBIfam" id="TIGR04440">
    <property type="entry name" value="glyco_TIGR04440"/>
    <property type="match status" value="1"/>
</dbReference>
<reference evidence="3" key="1">
    <citation type="submission" date="2018-02" db="EMBL/GenBank/DDBJ databases">
        <title>Genome sequence of Desulfocucumis palustris strain NAW-5.</title>
        <authorList>
            <person name="Watanabe M."/>
            <person name="Kojima H."/>
            <person name="Fukui M."/>
        </authorList>
    </citation>
    <scope>NUCLEOTIDE SEQUENCE [LARGE SCALE GENOMIC DNA]</scope>
    <source>
        <strain evidence="3">NAW-5</strain>
    </source>
</reference>
<dbReference type="Pfam" id="PF00535">
    <property type="entry name" value="Glycos_transf_2"/>
    <property type="match status" value="1"/>
</dbReference>
<keyword evidence="3" id="KW-1185">Reference proteome</keyword>
<dbReference type="Proteomes" id="UP000239549">
    <property type="component" value="Unassembled WGS sequence"/>
</dbReference>
<proteinExistence type="predicted"/>
<sequence length="1158" mass="136439">MKLSIAMMVKNESKYLKKCLEALKPLMKKVDSELIIVDTGSEDNTVEIAREYTDNVYFHPWNNNFSEMRNITIGYSRGEWLFIVDGDEILQEHEQLVNFLNGKESNKFNTAVIQIKNITNETNEEEGFSIITAPRLFRNDEDFHYEGAVHNQAIYKAPVRKLQALLVHYGYLHTDKELMERKFQRTSSILKSELEKNPDNVYYLFQLSTTYSMHQEYQTALECILKAVDVVSKHNLDLKQNYYVFNECAIVYNNLGMYKEAEEACLKCFNIKKGHLDVHYIAGIAQFNLNKYSEAIENFKNYLKIIESMHMGEEEADLTTTLYTVGKVEDAYVLLFKLFILVDKLEDALSYAIKITKIDYIRNNLENIVKVFVYLARFDELRKYFVDNVENQLPDSIPGFYLALENNRKNMTPEQFIAFCRAFENTPGNYGLLCEARLEYKRDASADADIIDRIKCFDFYGQYDYYADIILLWMKNQHPLSKLIGILWEQDIDIYFEYLRKHYPGLTKIVYRYLIDVPHEATLDDMRIGKIMARYIILIGGIEENEYIGAFKFYLEIGFKYVRNVYSDQVVLEEHIFSMKNKEEAFLLFVMKAFEAKEVKSRAKYLDKAKKTYNDMVKPLEKYIEKLKNIEFEKQCAELRQKRDYILNSVRKLIQEDNFINAEELLNHYIASLPDDPAAVALLSLVYILMDSEKDIEQFLPLKDYEEYKSEFKKDIKTLINEGSFYKAQKVINKYEHINGDDLDIYSMKAVIAIMNNNLHEAEEIIRKGLLIDKNNYDLLFNLAYLYEQKKDYTFAIDIYEKLINNTMKSEDKLELIQIISNIEQEQYRNSSIVQVSKSFLCSDNDCYNNFALIIPTYNRPRYLSRLLYYINNQYSRVAPRILVLDSSCQENKIINQKIIDNFQGLDLDCLSFNSDISVFEKIFQGIEDIDTDYICLCADDDFIKEEGLFRSLIALERDSSLFSVKGRNLFYVKDISNLKEYDFFAGLYDSDPIKRLELINHGFFPSLFYQVFRTKELKEIYRFLVRNKELLPYNNTFQEYLFYYMVVLTGKIGKIDVDFNIRDKGVAREQAFTNFPHAVLDKTFNEDYIRFKRSFLQYCKIVGVFGEKLDKKIDTIFSNFLVFFLGIPKEYVIQTNSQFDLKELEKGMKKSSLWPKS</sequence>
<dbReference type="InterPro" id="IPR011990">
    <property type="entry name" value="TPR-like_helical_dom_sf"/>
</dbReference>
<dbReference type="PANTHER" id="PTHR43630:SF2">
    <property type="entry name" value="GLYCOSYLTRANSFERASE"/>
    <property type="match status" value="1"/>
</dbReference>
<dbReference type="SMART" id="SM00028">
    <property type="entry name" value="TPR"/>
    <property type="match status" value="5"/>
</dbReference>
<protein>
    <submittedName>
        <fullName evidence="2">Glycosyl transferase group 2 family protein</fullName>
    </submittedName>
</protein>
<evidence type="ECO:0000259" key="1">
    <source>
        <dbReference type="Pfam" id="PF00535"/>
    </source>
</evidence>
<dbReference type="GO" id="GO:0016740">
    <property type="term" value="F:transferase activity"/>
    <property type="evidence" value="ECO:0007669"/>
    <property type="project" value="UniProtKB-KW"/>
</dbReference>
<name>A0A2L2X7V4_9FIRM</name>
<dbReference type="EMBL" id="BFAV01000019">
    <property type="protein sequence ID" value="GBF32287.1"/>
    <property type="molecule type" value="Genomic_DNA"/>
</dbReference>
<keyword evidence="2" id="KW-0808">Transferase</keyword>
<dbReference type="InterPro" id="IPR001173">
    <property type="entry name" value="Glyco_trans_2-like"/>
</dbReference>
<dbReference type="InterPro" id="IPR029044">
    <property type="entry name" value="Nucleotide-diphossugar_trans"/>
</dbReference>
<dbReference type="InterPro" id="IPR019734">
    <property type="entry name" value="TPR_rpt"/>
</dbReference>
<evidence type="ECO:0000313" key="2">
    <source>
        <dbReference type="EMBL" id="GBF32287.1"/>
    </source>
</evidence>
<dbReference type="SUPFAM" id="SSF53448">
    <property type="entry name" value="Nucleotide-diphospho-sugar transferases"/>
    <property type="match status" value="2"/>
</dbReference>
<dbReference type="PANTHER" id="PTHR43630">
    <property type="entry name" value="POLY-BETA-1,6-N-ACETYL-D-GLUCOSAMINE SYNTHASE"/>
    <property type="match status" value="1"/>
</dbReference>
<organism evidence="2 3">
    <name type="scientific">Desulfocucumis palustris</name>
    <dbReference type="NCBI Taxonomy" id="1898651"/>
    <lineage>
        <taxon>Bacteria</taxon>
        <taxon>Bacillati</taxon>
        <taxon>Bacillota</taxon>
        <taxon>Clostridia</taxon>
        <taxon>Eubacteriales</taxon>
        <taxon>Desulfocucumaceae</taxon>
        <taxon>Desulfocucumis</taxon>
    </lineage>
</organism>
<evidence type="ECO:0000313" key="3">
    <source>
        <dbReference type="Proteomes" id="UP000239549"/>
    </source>
</evidence>
<dbReference type="SUPFAM" id="SSF48452">
    <property type="entry name" value="TPR-like"/>
    <property type="match status" value="2"/>
</dbReference>
<comment type="caution">
    <text evidence="2">The sequence shown here is derived from an EMBL/GenBank/DDBJ whole genome shotgun (WGS) entry which is preliminary data.</text>
</comment>
<dbReference type="Gene3D" id="3.90.550.10">
    <property type="entry name" value="Spore Coat Polysaccharide Biosynthesis Protein SpsA, Chain A"/>
    <property type="match status" value="2"/>
</dbReference>
<feature type="domain" description="Glycosyltransferase 2-like" evidence="1">
    <location>
        <begin position="4"/>
        <end position="131"/>
    </location>
</feature>
<dbReference type="CDD" id="cd02511">
    <property type="entry name" value="Beta4Glucosyltransferase"/>
    <property type="match status" value="1"/>
</dbReference>
<accession>A0A2L2X7V4</accession>
<dbReference type="Gene3D" id="1.25.40.10">
    <property type="entry name" value="Tetratricopeptide repeat domain"/>
    <property type="match status" value="2"/>
</dbReference>
<dbReference type="RefSeq" id="WP_165791987.1">
    <property type="nucleotide sequence ID" value="NZ_BFAV01000019.1"/>
</dbReference>
<dbReference type="InterPro" id="IPR031042">
    <property type="entry name" value="Glyco_TIGR04440"/>
</dbReference>
<dbReference type="AlphaFoldDB" id="A0A2L2X7V4"/>
<dbReference type="CDD" id="cd00761">
    <property type="entry name" value="Glyco_tranf_GTA_type"/>
    <property type="match status" value="1"/>
</dbReference>